<dbReference type="EMBL" id="SPRO01000010">
    <property type="protein sequence ID" value="TIC31860.1"/>
    <property type="molecule type" value="Genomic_DNA"/>
</dbReference>
<reference evidence="1 2" key="1">
    <citation type="submission" date="2019-03" db="EMBL/GenBank/DDBJ databases">
        <title>Sequencing 25 genomes of Wallemia mellicola.</title>
        <authorList>
            <person name="Gostincar C."/>
        </authorList>
    </citation>
    <scope>NUCLEOTIDE SEQUENCE [LARGE SCALE GENOMIC DNA]</scope>
    <source>
        <strain evidence="1 2">EXF-8738</strain>
    </source>
</reference>
<accession>A0A4T0R4F1</accession>
<evidence type="ECO:0000313" key="2">
    <source>
        <dbReference type="Proteomes" id="UP000305647"/>
    </source>
</evidence>
<name>A0A4T0R4F1_9BASI</name>
<comment type="caution">
    <text evidence="1">The sequence shown here is derived from an EMBL/GenBank/DDBJ whole genome shotgun (WGS) entry which is preliminary data.</text>
</comment>
<proteinExistence type="predicted"/>
<gene>
    <name evidence="1" type="ORF">E3Q10_01443</name>
</gene>
<protein>
    <submittedName>
        <fullName evidence="1">Uncharacterized protein</fullName>
    </submittedName>
</protein>
<dbReference type="AlphaFoldDB" id="A0A4T0R4F1"/>
<evidence type="ECO:0000313" key="1">
    <source>
        <dbReference type="EMBL" id="TIC31860.1"/>
    </source>
</evidence>
<dbReference type="Proteomes" id="UP000305647">
    <property type="component" value="Unassembled WGS sequence"/>
</dbReference>
<sequence length="187" mass="21063">MEQVEKLRNVDSQKFMVDCHNAGSLKKAKKIVDDALLKYQCVDIQLPLGMRPLAVGEQGEGVPVIENVDMQKEICGYLDELGVDYHIDEGVAGIIEIRRVKRIQPAIIKDVAHLTLEQAKLAVKETLEQHQRRGIKLLTGIAPSHSYEDVSNHISVKLREWLESEGRTVEEDDCHPGALYLKSEDKI</sequence>
<organism evidence="1 2">
    <name type="scientific">Wallemia mellicola</name>
    <dbReference type="NCBI Taxonomy" id="1708541"/>
    <lineage>
        <taxon>Eukaryota</taxon>
        <taxon>Fungi</taxon>
        <taxon>Dikarya</taxon>
        <taxon>Basidiomycota</taxon>
        <taxon>Wallemiomycotina</taxon>
        <taxon>Wallemiomycetes</taxon>
        <taxon>Wallemiales</taxon>
        <taxon>Wallemiaceae</taxon>
        <taxon>Wallemia</taxon>
    </lineage>
</organism>